<accession>A0ABP7M6L7</accession>
<dbReference type="SUPFAM" id="SSF48452">
    <property type="entry name" value="TPR-like"/>
    <property type="match status" value="1"/>
</dbReference>
<evidence type="ECO:0000256" key="1">
    <source>
        <dbReference type="SAM" id="MobiDB-lite"/>
    </source>
</evidence>
<dbReference type="RefSeq" id="WP_344758535.1">
    <property type="nucleotide sequence ID" value="NZ_BAAAZU010000003.1"/>
</dbReference>
<keyword evidence="2" id="KW-0812">Transmembrane</keyword>
<organism evidence="3 4">
    <name type="scientific">Luteimonas lutimaris</name>
    <dbReference type="NCBI Taxonomy" id="698645"/>
    <lineage>
        <taxon>Bacteria</taxon>
        <taxon>Pseudomonadati</taxon>
        <taxon>Pseudomonadota</taxon>
        <taxon>Gammaproteobacteria</taxon>
        <taxon>Lysobacterales</taxon>
        <taxon>Lysobacteraceae</taxon>
        <taxon>Luteimonas</taxon>
    </lineage>
</organism>
<keyword evidence="2" id="KW-1133">Transmembrane helix</keyword>
<feature type="region of interest" description="Disordered" evidence="1">
    <location>
        <begin position="1"/>
        <end position="44"/>
    </location>
</feature>
<evidence type="ECO:0000256" key="2">
    <source>
        <dbReference type="SAM" id="Phobius"/>
    </source>
</evidence>
<evidence type="ECO:0000313" key="3">
    <source>
        <dbReference type="EMBL" id="GAA3916310.1"/>
    </source>
</evidence>
<sequence length="531" mass="56621">MIDERDRRGHARGAGPDAPRREPGMGSLRGLDFGRPAASAPARAPPRRWPWLLLAAALLVVLLLAVFRQPLAERIWPQTRAQALRAQAEQALAQGRLTAADGSGARELYEAALAMDPDRDEARIGLARVAEAALAQARTATAQDRFADAHAALRLARALSVPRDEARKLETRLREREADKAGIPDLLARAEAARAAGHLTGGADAALPLYSRILALQPDDTRALEGREDALADLLQQARAQLRVGELAEATATIATAAEYDPGHVDLPDTRARLNEELDDVRRNALADLRAGRLERAAGRYQLLAAAGQQADADEGLQRVATAWAHRAQVLAGDYQFAEADSALGHARELAPALDAVGEAGHRIERARQAHARSGSSLPPAERKRRVSRLLAEATAAEARGQLLDPPGDSAFDKLRAARAIAPDDPGVRKATARLLPAARDCFERGLRDNNLGLARACLDARTVLEGDAATLAAARRRLAGRWLAIGDERLGAGEVAGARAALEAARGLDPATPGLEAFDGRIRAATAPRR</sequence>
<dbReference type="EMBL" id="BAAAZU010000003">
    <property type="protein sequence ID" value="GAA3916310.1"/>
    <property type="molecule type" value="Genomic_DNA"/>
</dbReference>
<proteinExistence type="predicted"/>
<protein>
    <recommendedName>
        <fullName evidence="5">Tetratricopeptide repeat protein</fullName>
    </recommendedName>
</protein>
<name>A0ABP7M6L7_9GAMM</name>
<keyword evidence="2" id="KW-0472">Membrane</keyword>
<comment type="caution">
    <text evidence="3">The sequence shown here is derived from an EMBL/GenBank/DDBJ whole genome shotgun (WGS) entry which is preliminary data.</text>
</comment>
<keyword evidence="4" id="KW-1185">Reference proteome</keyword>
<evidence type="ECO:0008006" key="5">
    <source>
        <dbReference type="Google" id="ProtNLM"/>
    </source>
</evidence>
<gene>
    <name evidence="3" type="ORF">GCM10022229_06940</name>
</gene>
<dbReference type="Gene3D" id="1.25.40.10">
    <property type="entry name" value="Tetratricopeptide repeat domain"/>
    <property type="match status" value="1"/>
</dbReference>
<evidence type="ECO:0000313" key="4">
    <source>
        <dbReference type="Proteomes" id="UP001501727"/>
    </source>
</evidence>
<dbReference type="Proteomes" id="UP001501727">
    <property type="component" value="Unassembled WGS sequence"/>
</dbReference>
<feature type="transmembrane region" description="Helical" evidence="2">
    <location>
        <begin position="49"/>
        <end position="67"/>
    </location>
</feature>
<reference evidence="4" key="1">
    <citation type="journal article" date="2019" name="Int. J. Syst. Evol. Microbiol.">
        <title>The Global Catalogue of Microorganisms (GCM) 10K type strain sequencing project: providing services to taxonomists for standard genome sequencing and annotation.</title>
        <authorList>
            <consortium name="The Broad Institute Genomics Platform"/>
            <consortium name="The Broad Institute Genome Sequencing Center for Infectious Disease"/>
            <person name="Wu L."/>
            <person name="Ma J."/>
        </authorList>
    </citation>
    <scope>NUCLEOTIDE SEQUENCE [LARGE SCALE GENOMIC DNA]</scope>
    <source>
        <strain evidence="4">JCM 16916</strain>
    </source>
</reference>
<dbReference type="InterPro" id="IPR011990">
    <property type="entry name" value="TPR-like_helical_dom_sf"/>
</dbReference>